<dbReference type="Proteomes" id="UP000652074">
    <property type="component" value="Unassembled WGS sequence"/>
</dbReference>
<accession>A0ABX1MSL8</accession>
<dbReference type="RefSeq" id="WP_169207579.1">
    <property type="nucleotide sequence ID" value="NZ_CP059560.1"/>
</dbReference>
<organism evidence="1 2">
    <name type="scientific">Aromatoleum petrolei</name>
    <dbReference type="NCBI Taxonomy" id="76116"/>
    <lineage>
        <taxon>Bacteria</taxon>
        <taxon>Pseudomonadati</taxon>
        <taxon>Pseudomonadota</taxon>
        <taxon>Betaproteobacteria</taxon>
        <taxon>Rhodocyclales</taxon>
        <taxon>Rhodocyclaceae</taxon>
        <taxon>Aromatoleum</taxon>
    </lineage>
</organism>
<protein>
    <recommendedName>
        <fullName evidence="3">AbiV family abortive infection protein</fullName>
    </recommendedName>
</protein>
<comment type="caution">
    <text evidence="1">The sequence shown here is derived from an EMBL/GenBank/DDBJ whole genome shotgun (WGS) entry which is preliminary data.</text>
</comment>
<evidence type="ECO:0000313" key="2">
    <source>
        <dbReference type="Proteomes" id="UP000652074"/>
    </source>
</evidence>
<dbReference type="EMBL" id="WTVR01000037">
    <property type="protein sequence ID" value="NMF90231.1"/>
    <property type="molecule type" value="Genomic_DNA"/>
</dbReference>
<gene>
    <name evidence="1" type="ORF">GPA26_17315</name>
</gene>
<name>A0ABX1MSL8_9RHOO</name>
<sequence>MNSAPVAVDRGAFALLEDSVVLAMRAEAETDFDVAASLGRSSVLATTLFVEACANTCLDMLALETAFAGDVDRLPTLSKFDLFLRLYRPQRKIDRSRHEVQGVIELKRIRDSFVHPKGQRVIWDSWSPEQSTSRSPRTKATDLPKILSFCGQEDPPRAMIAAHSFLGYFFVELSRFRPSHVSSLLFSEQQVPSLHEKLVPYWKSDRHHWLKMKMINFSYVRIGKL</sequence>
<reference evidence="1 2" key="1">
    <citation type="submission" date="2019-12" db="EMBL/GenBank/DDBJ databases">
        <title>Comparative genomics gives insights into the taxonomy of the Azoarcus-Aromatoleum group and reveals separate origins of nif in the plant-associated Azoarcus and non-plant-associated Aromatoleum sub-groups.</title>
        <authorList>
            <person name="Lafos M."/>
            <person name="Maluk M."/>
            <person name="Batista M."/>
            <person name="Junghare M."/>
            <person name="Carmona M."/>
            <person name="Faoro H."/>
            <person name="Cruz L.M."/>
            <person name="Battistoni F."/>
            <person name="De Souza E."/>
            <person name="Pedrosa F."/>
            <person name="Chen W.-M."/>
            <person name="Poole P.S."/>
            <person name="Dixon R.A."/>
            <person name="James E.K."/>
        </authorList>
    </citation>
    <scope>NUCLEOTIDE SEQUENCE [LARGE SCALE GENOMIC DNA]</scope>
    <source>
        <strain evidence="1 2">ToN1</strain>
    </source>
</reference>
<keyword evidence="2" id="KW-1185">Reference proteome</keyword>
<evidence type="ECO:0000313" key="1">
    <source>
        <dbReference type="EMBL" id="NMF90231.1"/>
    </source>
</evidence>
<evidence type="ECO:0008006" key="3">
    <source>
        <dbReference type="Google" id="ProtNLM"/>
    </source>
</evidence>
<proteinExistence type="predicted"/>